<gene>
    <name evidence="3" type="primary">PSMD5</name>
</gene>
<dbReference type="FunFam" id="1.25.10.10:FF:000706">
    <property type="entry name" value="Proteasome (Prosome, macropain) 26S subunit, non-ATPase, 5"/>
    <property type="match status" value="1"/>
</dbReference>
<dbReference type="RefSeq" id="XP_028830470.1">
    <property type="nucleotide sequence ID" value="XM_028974637.1"/>
</dbReference>
<dbReference type="SUPFAM" id="SSF48371">
    <property type="entry name" value="ARM repeat"/>
    <property type="match status" value="1"/>
</dbReference>
<dbReference type="GO" id="GO:0043248">
    <property type="term" value="P:proteasome assembly"/>
    <property type="evidence" value="ECO:0007669"/>
    <property type="project" value="InterPro"/>
</dbReference>
<evidence type="ECO:0000256" key="1">
    <source>
        <dbReference type="ARBA" id="ARBA00006823"/>
    </source>
</evidence>
<dbReference type="Proteomes" id="UP000694580">
    <property type="component" value="Chromosome 3"/>
</dbReference>
<dbReference type="InterPro" id="IPR011989">
    <property type="entry name" value="ARM-like"/>
</dbReference>
<dbReference type="Pfam" id="PF10508">
    <property type="entry name" value="Proteasom_PSMB"/>
    <property type="match status" value="1"/>
</dbReference>
<evidence type="ECO:0000313" key="3">
    <source>
        <dbReference type="Ensembl" id="ENSDCDP00010003306.1"/>
    </source>
</evidence>
<reference evidence="3" key="2">
    <citation type="submission" date="2025-08" db="UniProtKB">
        <authorList>
            <consortium name="Ensembl"/>
        </authorList>
    </citation>
    <scope>IDENTIFICATION</scope>
</reference>
<accession>A0AAY4A7Z6</accession>
<name>A0AAY4A7Z6_9TELE</name>
<evidence type="ECO:0000313" key="4">
    <source>
        <dbReference type="Proteomes" id="UP000694580"/>
    </source>
</evidence>
<dbReference type="InterPro" id="IPR016024">
    <property type="entry name" value="ARM-type_fold"/>
</dbReference>
<organism evidence="3 4">
    <name type="scientific">Denticeps clupeoides</name>
    <name type="common">denticle herring</name>
    <dbReference type="NCBI Taxonomy" id="299321"/>
    <lineage>
        <taxon>Eukaryota</taxon>
        <taxon>Metazoa</taxon>
        <taxon>Chordata</taxon>
        <taxon>Craniata</taxon>
        <taxon>Vertebrata</taxon>
        <taxon>Euteleostomi</taxon>
        <taxon>Actinopterygii</taxon>
        <taxon>Neopterygii</taxon>
        <taxon>Teleostei</taxon>
        <taxon>Clupei</taxon>
        <taxon>Clupeiformes</taxon>
        <taxon>Denticipitoidei</taxon>
        <taxon>Denticipitidae</taxon>
        <taxon>Denticeps</taxon>
    </lineage>
</organism>
<proteinExistence type="inferred from homology"/>
<reference evidence="3" key="3">
    <citation type="submission" date="2025-09" db="UniProtKB">
        <authorList>
            <consortium name="Ensembl"/>
        </authorList>
    </citation>
    <scope>IDENTIFICATION</scope>
</reference>
<dbReference type="AlphaFoldDB" id="A0AAY4A7Z6"/>
<dbReference type="PANTHER" id="PTHR13554">
    <property type="entry name" value="26S PROTEASOME NON-ATPASE REGULATORY SUBUNIT 5-RELATED"/>
    <property type="match status" value="1"/>
</dbReference>
<dbReference type="Gene3D" id="1.25.10.10">
    <property type="entry name" value="Leucine-rich Repeat Variant"/>
    <property type="match status" value="2"/>
</dbReference>
<reference evidence="3 4" key="1">
    <citation type="submission" date="2020-06" db="EMBL/GenBank/DDBJ databases">
        <authorList>
            <consortium name="Wellcome Sanger Institute Data Sharing"/>
        </authorList>
    </citation>
    <scope>NUCLEOTIDE SEQUENCE [LARGE SCALE GENOMIC DNA]</scope>
</reference>
<sequence>MAASIESLLSEISRSEDPMEGLKSLRTAVFAVPAGSLREALSGSRLEVIFSLLDTNDREQVQVCVDILGRVLQAQDPTHLYHIWKVELENGLQHPDDSVKVLTLAQLGRIVNSVEAPTAVLGSEVIMRRVIQCITDEKILVAKEAISTLVKMCQCKAGLDALFSTHLGELKNVMATSDVIRYRVYELVVDVSSVSPVSLGYCANSNLISQLLQELTGDDILVRATAIEMVTCLAESQHGRQHLAQQGIMDQISNMIVGAESDPFSSLYLPGLVKFFGKLALMDSPQHVCECFPAFLKTVSDMVLGSDDTHITVALDTLGALGSTVEGKQVLHKTGGRFNAVLKKMSQLVRDGPTELRVRCLDAIAQLLTLPVEDQTEDLCVLLESWFCSLSSEPMEMFRNITTQPFPELHCGALRIFSAIATQAWGQKLMLRTPGFVEWTVDRSSGTTKEAKDAKFELVGALASSPTIVENLGSQNALRLRSYLKEGPYYVNAVALVSTEGGD</sequence>
<dbReference type="GO" id="GO:0005829">
    <property type="term" value="C:cytosol"/>
    <property type="evidence" value="ECO:0007669"/>
    <property type="project" value="TreeGrafter"/>
</dbReference>
<dbReference type="Ensembl" id="ENSDCDT00010003431.1">
    <property type="protein sequence ID" value="ENSDCDP00010003306.1"/>
    <property type="gene ID" value="ENSDCDG00010001519.1"/>
</dbReference>
<dbReference type="GeneID" id="114786975"/>
<comment type="similarity">
    <text evidence="1">Belongs to the proteasome subunit S5B/HSM3 family.</text>
</comment>
<dbReference type="PANTHER" id="PTHR13554:SF10">
    <property type="entry name" value="26S PROTEASOME NON-ATPASE REGULATORY SUBUNIT 5"/>
    <property type="match status" value="1"/>
</dbReference>
<protein>
    <recommendedName>
        <fullName evidence="2">26S proteasome non-ATPase regulatory subunit 5</fullName>
    </recommendedName>
</protein>
<evidence type="ECO:0000256" key="2">
    <source>
        <dbReference type="ARBA" id="ARBA00014933"/>
    </source>
</evidence>
<dbReference type="GeneTree" id="ENSGT00390000013040"/>
<keyword evidence="4" id="KW-1185">Reference proteome</keyword>
<dbReference type="InterPro" id="IPR019538">
    <property type="entry name" value="PSMD5"/>
</dbReference>